<dbReference type="Proteomes" id="UP000821866">
    <property type="component" value="Chromosome 4"/>
</dbReference>
<dbReference type="EMBL" id="JABSTU010000006">
    <property type="protein sequence ID" value="KAH8028599.1"/>
    <property type="molecule type" value="Genomic_DNA"/>
</dbReference>
<dbReference type="AlphaFoldDB" id="A0A9J6E287"/>
<comment type="caution">
    <text evidence="1">The sequence shown here is derived from an EMBL/GenBank/DDBJ whole genome shotgun (WGS) entry which is preliminary data.</text>
</comment>
<dbReference type="PANTHER" id="PTHR32465">
    <property type="entry name" value="BARDET-BIEDL SYNDROME 2 PROTEIN"/>
    <property type="match status" value="1"/>
</dbReference>
<reference evidence="1" key="1">
    <citation type="journal article" date="2020" name="Cell">
        <title>Large-Scale Comparative Analyses of Tick Genomes Elucidate Their Genetic Diversity and Vector Capacities.</title>
        <authorList>
            <consortium name="Tick Genome and Microbiome Consortium (TIGMIC)"/>
            <person name="Jia N."/>
            <person name="Wang J."/>
            <person name="Shi W."/>
            <person name="Du L."/>
            <person name="Sun Y."/>
            <person name="Zhan W."/>
            <person name="Jiang J.F."/>
            <person name="Wang Q."/>
            <person name="Zhang B."/>
            <person name="Ji P."/>
            <person name="Bell-Sakyi L."/>
            <person name="Cui X.M."/>
            <person name="Yuan T.T."/>
            <person name="Jiang B.G."/>
            <person name="Yang W.F."/>
            <person name="Lam T.T."/>
            <person name="Chang Q.C."/>
            <person name="Ding S.J."/>
            <person name="Wang X.J."/>
            <person name="Zhu J.G."/>
            <person name="Ruan X.D."/>
            <person name="Zhao L."/>
            <person name="Wei J.T."/>
            <person name="Ye R.Z."/>
            <person name="Que T.C."/>
            <person name="Du C.H."/>
            <person name="Zhou Y.H."/>
            <person name="Cheng J.X."/>
            <person name="Dai P.F."/>
            <person name="Guo W.B."/>
            <person name="Han X.H."/>
            <person name="Huang E.J."/>
            <person name="Li L.F."/>
            <person name="Wei W."/>
            <person name="Gao Y.C."/>
            <person name="Liu J.Z."/>
            <person name="Shao H.Z."/>
            <person name="Wang X."/>
            <person name="Wang C.C."/>
            <person name="Yang T.C."/>
            <person name="Huo Q.B."/>
            <person name="Li W."/>
            <person name="Chen H.Y."/>
            <person name="Chen S.E."/>
            <person name="Zhou L.G."/>
            <person name="Ni X.B."/>
            <person name="Tian J.H."/>
            <person name="Sheng Y."/>
            <person name="Liu T."/>
            <person name="Pan Y.S."/>
            <person name="Xia L.Y."/>
            <person name="Li J."/>
            <person name="Zhao F."/>
            <person name="Cao W.C."/>
        </authorList>
    </citation>
    <scope>NUCLEOTIDE SEQUENCE</scope>
    <source>
        <strain evidence="1">Rmic-2018</strain>
    </source>
</reference>
<reference evidence="1" key="2">
    <citation type="submission" date="2021-09" db="EMBL/GenBank/DDBJ databases">
        <authorList>
            <person name="Jia N."/>
            <person name="Wang J."/>
            <person name="Shi W."/>
            <person name="Du L."/>
            <person name="Sun Y."/>
            <person name="Zhan W."/>
            <person name="Jiang J."/>
            <person name="Wang Q."/>
            <person name="Zhang B."/>
            <person name="Ji P."/>
            <person name="Sakyi L.B."/>
            <person name="Cui X."/>
            <person name="Yuan T."/>
            <person name="Jiang B."/>
            <person name="Yang W."/>
            <person name="Lam T.T.-Y."/>
            <person name="Chang Q."/>
            <person name="Ding S."/>
            <person name="Wang X."/>
            <person name="Zhu J."/>
            <person name="Ruan X."/>
            <person name="Zhao L."/>
            <person name="Wei J."/>
            <person name="Que T."/>
            <person name="Du C."/>
            <person name="Cheng J."/>
            <person name="Dai P."/>
            <person name="Han X."/>
            <person name="Huang E."/>
            <person name="Gao Y."/>
            <person name="Liu J."/>
            <person name="Shao H."/>
            <person name="Ye R."/>
            <person name="Li L."/>
            <person name="Wei W."/>
            <person name="Wang X."/>
            <person name="Wang C."/>
            <person name="Huo Q."/>
            <person name="Li W."/>
            <person name="Guo W."/>
            <person name="Chen H."/>
            <person name="Chen S."/>
            <person name="Zhou L."/>
            <person name="Zhou L."/>
            <person name="Ni X."/>
            <person name="Tian J."/>
            <person name="Zhou Y."/>
            <person name="Sheng Y."/>
            <person name="Liu T."/>
            <person name="Pan Y."/>
            <person name="Xia L."/>
            <person name="Li J."/>
            <person name="Zhao F."/>
            <person name="Cao W."/>
        </authorList>
    </citation>
    <scope>NUCLEOTIDE SEQUENCE</scope>
    <source>
        <strain evidence="1">Rmic-2018</strain>
        <tissue evidence="1">Larvae</tissue>
    </source>
</reference>
<dbReference type="GO" id="GO:0034464">
    <property type="term" value="C:BBSome"/>
    <property type="evidence" value="ECO:0007669"/>
    <property type="project" value="InterPro"/>
</dbReference>
<protein>
    <submittedName>
        <fullName evidence="1">Uncharacterized protein</fullName>
    </submittedName>
</protein>
<gene>
    <name evidence="1" type="ORF">HPB51_017725</name>
</gene>
<dbReference type="GO" id="GO:0016020">
    <property type="term" value="C:membrane"/>
    <property type="evidence" value="ECO:0007669"/>
    <property type="project" value="TreeGrafter"/>
</dbReference>
<dbReference type="GO" id="GO:0036064">
    <property type="term" value="C:ciliary basal body"/>
    <property type="evidence" value="ECO:0007669"/>
    <property type="project" value="TreeGrafter"/>
</dbReference>
<accession>A0A9J6E287</accession>
<keyword evidence="2" id="KW-1185">Reference proteome</keyword>
<proteinExistence type="predicted"/>
<evidence type="ECO:0000313" key="2">
    <source>
        <dbReference type="Proteomes" id="UP000821866"/>
    </source>
</evidence>
<sequence length="214" mass="24243">MSKPAIHFIDRKISLYCFGGRLDVFDQLRHPLPEIRSFNKRHDSVVKRVLLPQTATQTTVFSGNEADISAQVDARSLTTGEVVFRDSMAHGVAGIVQADYCLDGREQLIVVSVSGEVRGYLPASAELRQQMVDATFEQDTVRELSRKKQVRHIGRAHAEPLKLRNRFILEAGLRTKCLGIIFVQQMYWNTRTEKLPGTRISGSMLFRVRFSLPN</sequence>
<name>A0A9J6E287_RHIMP</name>
<dbReference type="VEuPathDB" id="VectorBase:LOC119181914"/>
<evidence type="ECO:0000313" key="1">
    <source>
        <dbReference type="EMBL" id="KAH8028599.1"/>
    </source>
</evidence>
<dbReference type="InterPro" id="IPR016616">
    <property type="entry name" value="Bardet-Biedl_syndrome_2_prot"/>
</dbReference>
<dbReference type="GO" id="GO:1905515">
    <property type="term" value="P:non-motile cilium assembly"/>
    <property type="evidence" value="ECO:0007669"/>
    <property type="project" value="InterPro"/>
</dbReference>
<dbReference type="PANTHER" id="PTHR32465:SF0">
    <property type="entry name" value="BARDET-BIEDL SYNDROME 2 PROTEIN"/>
    <property type="match status" value="1"/>
</dbReference>
<organism evidence="1 2">
    <name type="scientific">Rhipicephalus microplus</name>
    <name type="common">Cattle tick</name>
    <name type="synonym">Boophilus microplus</name>
    <dbReference type="NCBI Taxonomy" id="6941"/>
    <lineage>
        <taxon>Eukaryota</taxon>
        <taxon>Metazoa</taxon>
        <taxon>Ecdysozoa</taxon>
        <taxon>Arthropoda</taxon>
        <taxon>Chelicerata</taxon>
        <taxon>Arachnida</taxon>
        <taxon>Acari</taxon>
        <taxon>Parasitiformes</taxon>
        <taxon>Ixodida</taxon>
        <taxon>Ixodoidea</taxon>
        <taxon>Ixodidae</taxon>
        <taxon>Rhipicephalinae</taxon>
        <taxon>Rhipicephalus</taxon>
        <taxon>Boophilus</taxon>
    </lineage>
</organism>
<dbReference type="GO" id="GO:0031514">
    <property type="term" value="C:motile cilium"/>
    <property type="evidence" value="ECO:0007669"/>
    <property type="project" value="TreeGrafter"/>
</dbReference>